<evidence type="ECO:0000256" key="9">
    <source>
        <dbReference type="ARBA" id="ARBA00023136"/>
    </source>
</evidence>
<keyword evidence="7 11" id="KW-1133">Transmembrane helix</keyword>
<evidence type="ECO:0000313" key="18">
    <source>
        <dbReference type="EMBL" id="SUM90164.1"/>
    </source>
</evidence>
<evidence type="ECO:0000256" key="8">
    <source>
        <dbReference type="ARBA" id="ARBA00023065"/>
    </source>
</evidence>
<dbReference type="InterPro" id="IPR001750">
    <property type="entry name" value="ND/Mrp_TM"/>
</dbReference>
<dbReference type="RefSeq" id="WP_126496080.1">
    <property type="nucleotide sequence ID" value="NZ_CALYFA010000014.1"/>
</dbReference>
<comment type="similarity">
    <text evidence="2">Belongs to the CPA3 antiporters (TC 2.A.63) subunit A family.</text>
</comment>
<reference evidence="17 20" key="1">
    <citation type="submission" date="2018-01" db="EMBL/GenBank/DDBJ databases">
        <title>Complete genome sequence of Staphylococcus Scheliferi isolated from human.</title>
        <authorList>
            <person name="Abouelkhair M.A."/>
            <person name="Bemis D.A."/>
            <person name="Kania S.A."/>
        </authorList>
    </citation>
    <scope>NUCLEOTIDE SEQUENCE [LARGE SCALE GENOMIC DNA]</scope>
    <source>
        <strain evidence="17 20">ATCC 43808</strain>
    </source>
</reference>
<dbReference type="NCBIfam" id="NF009286">
    <property type="entry name" value="PRK12646.1"/>
    <property type="match status" value="1"/>
</dbReference>
<name>A0A7Z7VXX8_STASC</name>
<dbReference type="PANTHER" id="PTHR43373">
    <property type="entry name" value="NA(+)/H(+) ANTIPORTER SUBUNIT"/>
    <property type="match status" value="1"/>
</dbReference>
<dbReference type="InterPro" id="IPR025383">
    <property type="entry name" value="MrpA_C/MbhD"/>
</dbReference>
<comment type="subcellular location">
    <subcellularLocation>
        <location evidence="1">Cell membrane</location>
        <topology evidence="1">Multi-pass membrane protein</topology>
    </subcellularLocation>
    <subcellularLocation>
        <location evidence="10">Membrane</location>
        <topology evidence="10">Multi-pass membrane protein</topology>
    </subcellularLocation>
</comment>
<dbReference type="Pfam" id="PF20501">
    <property type="entry name" value="MbhE"/>
    <property type="match status" value="1"/>
</dbReference>
<feature type="transmembrane region" description="Helical" evidence="11">
    <location>
        <begin position="71"/>
        <end position="95"/>
    </location>
</feature>
<evidence type="ECO:0000259" key="15">
    <source>
        <dbReference type="Pfam" id="PF20501"/>
    </source>
</evidence>
<evidence type="ECO:0000313" key="17">
    <source>
        <dbReference type="EMBL" id="NHA33875.1"/>
    </source>
</evidence>
<feature type="transmembrane region" description="Helical" evidence="11">
    <location>
        <begin position="708"/>
        <end position="728"/>
    </location>
</feature>
<feature type="transmembrane region" description="Helical" evidence="11">
    <location>
        <begin position="647"/>
        <end position="664"/>
    </location>
</feature>
<evidence type="ECO:0000313" key="16">
    <source>
        <dbReference type="EMBL" id="CAD7360568.1"/>
    </source>
</evidence>
<evidence type="ECO:0000256" key="1">
    <source>
        <dbReference type="ARBA" id="ARBA00004651"/>
    </source>
</evidence>
<feature type="transmembrane region" description="Helical" evidence="11">
    <location>
        <begin position="379"/>
        <end position="404"/>
    </location>
</feature>
<keyword evidence="5" id="KW-1003">Cell membrane</keyword>
<organism evidence="18">
    <name type="scientific">Staphylococcus schleiferi</name>
    <dbReference type="NCBI Taxonomy" id="1295"/>
    <lineage>
        <taxon>Bacteria</taxon>
        <taxon>Bacillati</taxon>
        <taxon>Bacillota</taxon>
        <taxon>Bacilli</taxon>
        <taxon>Bacillales</taxon>
        <taxon>Staphylococcaceae</taxon>
        <taxon>Staphylococcus</taxon>
    </lineage>
</organism>
<reference evidence="18" key="2">
    <citation type="submission" date="2018-06" db="EMBL/GenBank/DDBJ databases">
        <authorList>
            <consortium name="Pathogen Informatics"/>
            <person name="Doyle S."/>
        </authorList>
    </citation>
    <scope>NUCLEOTIDE SEQUENCE [LARGE SCALE GENOMIC DNA]</scope>
    <source>
        <strain evidence="18">NCTC12218</strain>
    </source>
</reference>
<dbReference type="PANTHER" id="PTHR43373:SF1">
    <property type="entry name" value="NA(+)_H(+) ANTIPORTER SUBUNIT A"/>
    <property type="match status" value="1"/>
</dbReference>
<dbReference type="EMBL" id="LR962863">
    <property type="protein sequence ID" value="CAD7360568.1"/>
    <property type="molecule type" value="Genomic_DNA"/>
</dbReference>
<protein>
    <submittedName>
        <fullName evidence="17">Cation:proton antiporter</fullName>
    </submittedName>
    <submittedName>
        <fullName evidence="18">Monovalent cation/H+ antiporter subunit A</fullName>
    </submittedName>
</protein>
<dbReference type="EMBL" id="UHEF01000001">
    <property type="protein sequence ID" value="SUM90164.1"/>
    <property type="molecule type" value="Genomic_DNA"/>
</dbReference>
<evidence type="ECO:0000313" key="20">
    <source>
        <dbReference type="Proteomes" id="UP000572988"/>
    </source>
</evidence>
<evidence type="ECO:0000259" key="14">
    <source>
        <dbReference type="Pfam" id="PF13244"/>
    </source>
</evidence>
<evidence type="ECO:0000256" key="11">
    <source>
        <dbReference type="SAM" id="Phobius"/>
    </source>
</evidence>
<feature type="domain" description="MrpA C-terminal/MbhD" evidence="14">
    <location>
        <begin position="629"/>
        <end position="692"/>
    </location>
</feature>
<feature type="domain" description="MrpA C-terminal/MbhE" evidence="15">
    <location>
        <begin position="708"/>
        <end position="782"/>
    </location>
</feature>
<keyword evidence="4" id="KW-0050">Antiport</keyword>
<dbReference type="Pfam" id="PF00662">
    <property type="entry name" value="Proton_antipo_N"/>
    <property type="match status" value="1"/>
</dbReference>
<feature type="domain" description="NADH-Ubiquinone oxidoreductase (complex I) chain 5 N-terminal" evidence="13">
    <location>
        <begin position="65"/>
        <end position="111"/>
    </location>
</feature>
<keyword evidence="3" id="KW-0813">Transport</keyword>
<keyword evidence="9 11" id="KW-0472">Membrane</keyword>
<feature type="transmembrane region" description="Helical" evidence="11">
    <location>
        <begin position="107"/>
        <end position="125"/>
    </location>
</feature>
<evidence type="ECO:0000259" key="12">
    <source>
        <dbReference type="Pfam" id="PF00361"/>
    </source>
</evidence>
<feature type="transmembrane region" description="Helical" evidence="11">
    <location>
        <begin position="131"/>
        <end position="152"/>
    </location>
</feature>
<evidence type="ECO:0000256" key="4">
    <source>
        <dbReference type="ARBA" id="ARBA00022449"/>
    </source>
</evidence>
<feature type="transmembrane region" description="Helical" evidence="11">
    <location>
        <begin position="206"/>
        <end position="231"/>
    </location>
</feature>
<gene>
    <name evidence="18" type="primary">mrpA_1</name>
    <name evidence="17" type="ORF">C1O36_04935</name>
    <name evidence="18" type="ORF">NCTC12218_02245</name>
</gene>
<dbReference type="PRINTS" id="PR01434">
    <property type="entry name" value="NADHDHGNASE5"/>
</dbReference>
<dbReference type="InterPro" id="IPR001516">
    <property type="entry name" value="Proton_antipo_N"/>
</dbReference>
<evidence type="ECO:0000256" key="5">
    <source>
        <dbReference type="ARBA" id="ARBA00022475"/>
    </source>
</evidence>
<evidence type="ECO:0000313" key="19">
    <source>
        <dbReference type="Proteomes" id="UP000264146"/>
    </source>
</evidence>
<feature type="transmembrane region" description="Helical" evidence="11">
    <location>
        <begin position="30"/>
        <end position="51"/>
    </location>
</feature>
<accession>A0A7Z7VXX8</accession>
<evidence type="ECO:0000256" key="2">
    <source>
        <dbReference type="ARBA" id="ARBA00008483"/>
    </source>
</evidence>
<feature type="transmembrane region" description="Helical" evidence="11">
    <location>
        <begin position="584"/>
        <end position="604"/>
    </location>
</feature>
<feature type="transmembrane region" description="Helical" evidence="11">
    <location>
        <begin position="424"/>
        <end position="447"/>
    </location>
</feature>
<dbReference type="GO" id="GO:0005886">
    <property type="term" value="C:plasma membrane"/>
    <property type="evidence" value="ECO:0007669"/>
    <property type="project" value="UniProtKB-SubCell"/>
</dbReference>
<feature type="transmembrane region" description="Helical" evidence="11">
    <location>
        <begin position="300"/>
        <end position="321"/>
    </location>
</feature>
<feature type="transmembrane region" description="Helical" evidence="11">
    <location>
        <begin position="523"/>
        <end position="542"/>
    </location>
</feature>
<dbReference type="Proteomes" id="UP000264146">
    <property type="component" value="Chromosome"/>
</dbReference>
<feature type="transmembrane region" description="Helical" evidence="11">
    <location>
        <begin position="670"/>
        <end position="688"/>
    </location>
</feature>
<dbReference type="AlphaFoldDB" id="A0A7Z7VXX8"/>
<feature type="transmembrane region" description="Helical" evidence="11">
    <location>
        <begin position="333"/>
        <end position="358"/>
    </location>
</feature>
<dbReference type="EMBL" id="POVK01000012">
    <property type="protein sequence ID" value="NHA33875.1"/>
    <property type="molecule type" value="Genomic_DNA"/>
</dbReference>
<keyword evidence="6 10" id="KW-0812">Transmembrane</keyword>
<feature type="transmembrane region" description="Helical" evidence="11">
    <location>
        <begin position="164"/>
        <end position="186"/>
    </location>
</feature>
<feature type="transmembrane region" description="Helical" evidence="11">
    <location>
        <begin position="6"/>
        <end position="23"/>
    </location>
</feature>
<dbReference type="Proteomes" id="UP000572988">
    <property type="component" value="Unassembled WGS sequence"/>
</dbReference>
<evidence type="ECO:0000256" key="10">
    <source>
        <dbReference type="RuleBase" id="RU000320"/>
    </source>
</evidence>
<evidence type="ECO:0000259" key="13">
    <source>
        <dbReference type="Pfam" id="PF00662"/>
    </source>
</evidence>
<feature type="transmembrane region" description="Helical" evidence="11">
    <location>
        <begin position="271"/>
        <end position="288"/>
    </location>
</feature>
<dbReference type="GO" id="GO:0015297">
    <property type="term" value="F:antiporter activity"/>
    <property type="evidence" value="ECO:0007669"/>
    <property type="project" value="UniProtKB-KW"/>
</dbReference>
<dbReference type="InterPro" id="IPR046806">
    <property type="entry name" value="MrpA_C/MbhE"/>
</dbReference>
<dbReference type="Pfam" id="PF13244">
    <property type="entry name" value="MbhD"/>
    <property type="match status" value="1"/>
</dbReference>
<dbReference type="GO" id="GO:0006811">
    <property type="term" value="P:monoatomic ion transport"/>
    <property type="evidence" value="ECO:0007669"/>
    <property type="project" value="UniProtKB-KW"/>
</dbReference>
<evidence type="ECO:0000256" key="6">
    <source>
        <dbReference type="ARBA" id="ARBA00022692"/>
    </source>
</evidence>
<keyword evidence="8" id="KW-0406">Ion transport</keyword>
<dbReference type="InterPro" id="IPR050616">
    <property type="entry name" value="CPA3_Na-H_Antiporter_A"/>
</dbReference>
<sequence length="793" mass="88754">MLSGLLLFLIAIIVILVIMMKWNTKQLPGFVALLAPLVASIIFLINIPKVLNNQLIIEKIQWLPALDINLVLRLDGLSMFFALLISVIGVAVFFYATQYLSYEHDHLPRFFTYLVLFMFSMLGIVLSDNTILLYVFWELTSVSSFLLISYWYDKSESQNGAITSFMITVLGGLAMLVAFVMLYYVAGTFSISELIHQRHTIAQHPLFIPIVLLLLLGAFTKSAQWPFHFWLPKAMAAPTPVSAYLHSATMVKAGIFLLLRFTPILGLSDTYTYIVTAIGLITMIYGSFTAIRQFDLKGILAYSTISQLGMIMTMVGLGGGIAKATQSGMIEIYTYLLCAALFHLFNHALFKGTLFMGVGLIDHETGTRDIRQLGGLKRYLPITMVVMSMAALSMAGVPLLNGFISKEMFFEGLIRSNHLSAFNQPMMIAIALVGFVASIFTFIYSINMIKTTFFGSFQLKKAIHEPRLFITPAMIMAFLLPIVFIVPQWVGTYLIQPAFLSSVRSTAFASAVPHLSAWHGFNIPLLMSLTIIVVGLIVVSFVDLRRYLSLKENQMSVSRMCNDSYRSMEFYCGYGLRSLMNNRLNSYIIITLIIYFVIHLYGLIRTGVPELSRIEVTEYHIFHILLLVTVVLIGFALIFIRQRLTMVILTGGIGYVVALFFILMRAPDLALTQLVTETITTVLFIVSFSRLPNIPRGKFNMKKETVKILVSLLTAITVIGIVFIIQQASAIETISVFYHDAYEKSGGKNIVNAILGDFRALDTLAEGLVLIIAGLGIYTLLNYKDRRGQDERE</sequence>
<feature type="transmembrane region" description="Helical" evidence="11">
    <location>
        <begin position="468"/>
        <end position="490"/>
    </location>
</feature>
<feature type="transmembrane region" description="Helical" evidence="11">
    <location>
        <begin position="619"/>
        <end position="640"/>
    </location>
</feature>
<feature type="domain" description="NADH:quinone oxidoreductase/Mrp antiporter transmembrane" evidence="12">
    <location>
        <begin position="127"/>
        <end position="419"/>
    </location>
</feature>
<evidence type="ECO:0000256" key="7">
    <source>
        <dbReference type="ARBA" id="ARBA00022989"/>
    </source>
</evidence>
<dbReference type="Pfam" id="PF00361">
    <property type="entry name" value="Proton_antipo_M"/>
    <property type="match status" value="1"/>
</dbReference>
<evidence type="ECO:0000256" key="3">
    <source>
        <dbReference type="ARBA" id="ARBA00022448"/>
    </source>
</evidence>
<reference evidence="16 19" key="3">
    <citation type="submission" date="2020-11" db="EMBL/GenBank/DDBJ databases">
        <authorList>
            <consortium name="Pathogen Informatics"/>
        </authorList>
    </citation>
    <scope>NUCLEOTIDE SEQUENCE [LARGE SCALE GENOMIC DNA]</scope>
    <source>
        <strain evidence="16 19">NCTC12218</strain>
    </source>
</reference>
<feature type="transmembrane region" description="Helical" evidence="11">
    <location>
        <begin position="764"/>
        <end position="783"/>
    </location>
</feature>
<keyword evidence="20" id="KW-1185">Reference proteome</keyword>
<proteinExistence type="inferred from homology"/>